<evidence type="ECO:0000259" key="3">
    <source>
        <dbReference type="Pfam" id="PF19305"/>
    </source>
</evidence>
<dbReference type="AlphaFoldDB" id="A0A0M9DI52"/>
<gene>
    <name evidence="4" type="ORF">ADM90_18220</name>
</gene>
<dbReference type="PATRIC" id="fig|33935.3.peg.2435"/>
<name>A0A0M9DI52_9BACI</name>
<dbReference type="PANTHER" id="PTHR16943">
    <property type="entry name" value="2-METHYLCITRATE DEHYDRATASE-RELATED"/>
    <property type="match status" value="1"/>
</dbReference>
<keyword evidence="5" id="KW-1185">Reference proteome</keyword>
<reference evidence="4 5" key="1">
    <citation type="submission" date="2015-07" db="EMBL/GenBank/DDBJ databases">
        <title>Genome sequencing project for genomic taxonomy and phylogenomics of Bacillus-like bacteria.</title>
        <authorList>
            <person name="Liu B."/>
            <person name="Wang J."/>
            <person name="Zhu Y."/>
            <person name="Liu G."/>
            <person name="Chen Q."/>
            <person name="Chen Z."/>
            <person name="Che J."/>
            <person name="Ge C."/>
            <person name="Shi H."/>
            <person name="Pan Z."/>
            <person name="Liu X."/>
        </authorList>
    </citation>
    <scope>NUCLEOTIDE SEQUENCE [LARGE SCALE GENOMIC DNA]</scope>
    <source>
        <strain evidence="4 5">DSM 54</strain>
    </source>
</reference>
<dbReference type="SUPFAM" id="SSF103378">
    <property type="entry name" value="2-methylcitrate dehydratase PrpD"/>
    <property type="match status" value="1"/>
</dbReference>
<dbReference type="InterPro" id="IPR036148">
    <property type="entry name" value="MmgE/PrpD_sf"/>
</dbReference>
<feature type="domain" description="MmgE/PrpD N-terminal" evidence="2">
    <location>
        <begin position="9"/>
        <end position="237"/>
    </location>
</feature>
<comment type="similarity">
    <text evidence="1">Belongs to the PrpD family.</text>
</comment>
<dbReference type="Pfam" id="PF19305">
    <property type="entry name" value="MmgE_PrpD_C"/>
    <property type="match status" value="1"/>
</dbReference>
<comment type="caution">
    <text evidence="4">The sequence shown here is derived from an EMBL/GenBank/DDBJ whole genome shotgun (WGS) entry which is preliminary data.</text>
</comment>
<sequence>MAVNHITRRFVHQLFLKPLDIAAIEDAKRGLIDFVAVTNCGKEDAGVHKLLQLACGGTSKVIGHPIYTTPEQAALINGFMAHALDFDDVHHELRGHPSAVLLPTLFALCDEDTTGIRFIQAYAIGVEAMAKLALSLSNVHYEKGWHNTSTIGIVGAAIAGAYLIGLTVHDTCRTIGFATTMASGMRIHFGTETKPLHAGIAAKHAIEAIRFAQVGMHVNDNSLEGYIGFLSLYGENTPKKAEALLLDVTSATWRISSPGLWFKLYPCCSGSYFGIDAAQQIGPLAVEEIEDIHITFSHYSDAALVIREPKTGEEGRFSIEYIVSLILANRPLHLASFLPEPIDDTVQQYMKKVRRSNDLEAVSKYTQIDIRLKNGTQLSARGINPKGAPSNPLTTVELENKLTSATEQADTIIATIRALNSSKVSSLLQLI</sequence>
<dbReference type="Pfam" id="PF03972">
    <property type="entry name" value="MmgE_PrpD_N"/>
    <property type="match status" value="1"/>
</dbReference>
<dbReference type="Proteomes" id="UP000037977">
    <property type="component" value="Unassembled WGS sequence"/>
</dbReference>
<accession>A0A0M9DI52</accession>
<evidence type="ECO:0000259" key="2">
    <source>
        <dbReference type="Pfam" id="PF03972"/>
    </source>
</evidence>
<dbReference type="STRING" id="33935.ADM90_18220"/>
<dbReference type="PANTHER" id="PTHR16943:SF8">
    <property type="entry name" value="2-METHYLCITRATE DEHYDRATASE"/>
    <property type="match status" value="1"/>
</dbReference>
<dbReference type="RefSeq" id="WP_053996332.1">
    <property type="nucleotide sequence ID" value="NZ_CP065643.1"/>
</dbReference>
<organism evidence="4 5">
    <name type="scientific">Lysinibacillus macroides</name>
    <dbReference type="NCBI Taxonomy" id="33935"/>
    <lineage>
        <taxon>Bacteria</taxon>
        <taxon>Bacillati</taxon>
        <taxon>Bacillota</taxon>
        <taxon>Bacilli</taxon>
        <taxon>Bacillales</taxon>
        <taxon>Bacillaceae</taxon>
        <taxon>Lysinibacillus</taxon>
    </lineage>
</organism>
<protein>
    <recommendedName>
        <fullName evidence="6">MmgE/PrpD family protein</fullName>
    </recommendedName>
</protein>
<dbReference type="EMBL" id="LGCI01000010">
    <property type="protein sequence ID" value="KOY81093.1"/>
    <property type="molecule type" value="Genomic_DNA"/>
</dbReference>
<evidence type="ECO:0000313" key="5">
    <source>
        <dbReference type="Proteomes" id="UP000037977"/>
    </source>
</evidence>
<dbReference type="InterPro" id="IPR045336">
    <property type="entry name" value="MmgE_PrpD_N"/>
</dbReference>
<dbReference type="GO" id="GO:0016829">
    <property type="term" value="F:lyase activity"/>
    <property type="evidence" value="ECO:0007669"/>
    <property type="project" value="InterPro"/>
</dbReference>
<dbReference type="InterPro" id="IPR045337">
    <property type="entry name" value="MmgE_PrpD_C"/>
</dbReference>
<dbReference type="Gene3D" id="3.30.1330.120">
    <property type="entry name" value="2-methylcitrate dehydratase PrpD"/>
    <property type="match status" value="1"/>
</dbReference>
<evidence type="ECO:0000256" key="1">
    <source>
        <dbReference type="ARBA" id="ARBA00006174"/>
    </source>
</evidence>
<dbReference type="OrthoDB" id="9795089at2"/>
<dbReference type="Gene3D" id="1.10.4100.10">
    <property type="entry name" value="2-methylcitrate dehydratase PrpD"/>
    <property type="match status" value="1"/>
</dbReference>
<evidence type="ECO:0008006" key="6">
    <source>
        <dbReference type="Google" id="ProtNLM"/>
    </source>
</evidence>
<evidence type="ECO:0000313" key="4">
    <source>
        <dbReference type="EMBL" id="KOY81093.1"/>
    </source>
</evidence>
<dbReference type="InterPro" id="IPR042183">
    <property type="entry name" value="MmgE/PrpD_sf_1"/>
</dbReference>
<dbReference type="InterPro" id="IPR005656">
    <property type="entry name" value="MmgE_PrpD"/>
</dbReference>
<proteinExistence type="inferred from homology"/>
<feature type="domain" description="MmgE/PrpD C-terminal" evidence="3">
    <location>
        <begin position="265"/>
        <end position="408"/>
    </location>
</feature>
<dbReference type="InterPro" id="IPR042188">
    <property type="entry name" value="MmgE/PrpD_sf_2"/>
</dbReference>